<protein>
    <recommendedName>
        <fullName evidence="5">Small integral membrane protein 34A</fullName>
    </recommendedName>
</protein>
<dbReference type="AlphaFoldDB" id="L9KGQ3"/>
<dbReference type="Proteomes" id="UP000011518">
    <property type="component" value="Unassembled WGS sequence"/>
</dbReference>
<evidence type="ECO:0000256" key="1">
    <source>
        <dbReference type="SAM" id="MobiDB-lite"/>
    </source>
</evidence>
<keyword evidence="2" id="KW-1133">Transmembrane helix</keyword>
<organism evidence="3 4">
    <name type="scientific">Tupaia chinensis</name>
    <name type="common">Chinese tree shrew</name>
    <name type="synonym">Tupaia belangeri chinensis</name>
    <dbReference type="NCBI Taxonomy" id="246437"/>
    <lineage>
        <taxon>Eukaryota</taxon>
        <taxon>Metazoa</taxon>
        <taxon>Chordata</taxon>
        <taxon>Craniata</taxon>
        <taxon>Vertebrata</taxon>
        <taxon>Euteleostomi</taxon>
        <taxon>Mammalia</taxon>
        <taxon>Eutheria</taxon>
        <taxon>Euarchontoglires</taxon>
        <taxon>Scandentia</taxon>
        <taxon>Tupaiidae</taxon>
        <taxon>Tupaia</taxon>
    </lineage>
</organism>
<dbReference type="EMBL" id="KB320841">
    <property type="protein sequence ID" value="ELW62075.1"/>
    <property type="molecule type" value="Genomic_DNA"/>
</dbReference>
<keyword evidence="2" id="KW-0472">Membrane</keyword>
<reference evidence="4" key="2">
    <citation type="journal article" date="2013" name="Nat. Commun.">
        <title>Genome of the Chinese tree shrew.</title>
        <authorList>
            <person name="Fan Y."/>
            <person name="Huang Z.Y."/>
            <person name="Cao C.C."/>
            <person name="Chen C.S."/>
            <person name="Chen Y.X."/>
            <person name="Fan D.D."/>
            <person name="He J."/>
            <person name="Hou H.L."/>
            <person name="Hu L."/>
            <person name="Hu X.T."/>
            <person name="Jiang X.T."/>
            <person name="Lai R."/>
            <person name="Lang Y.S."/>
            <person name="Liang B."/>
            <person name="Liao S.G."/>
            <person name="Mu D."/>
            <person name="Ma Y.Y."/>
            <person name="Niu Y.Y."/>
            <person name="Sun X.Q."/>
            <person name="Xia J.Q."/>
            <person name="Xiao J."/>
            <person name="Xiong Z.Q."/>
            <person name="Xu L."/>
            <person name="Yang L."/>
            <person name="Zhang Y."/>
            <person name="Zhao W."/>
            <person name="Zhao X.D."/>
            <person name="Zheng Y.T."/>
            <person name="Zhou J.M."/>
            <person name="Zhu Y.B."/>
            <person name="Zhang G.J."/>
            <person name="Wang J."/>
            <person name="Yao Y.G."/>
        </authorList>
    </citation>
    <scope>NUCLEOTIDE SEQUENCE [LARGE SCALE GENOMIC DNA]</scope>
</reference>
<accession>L9KGQ3</accession>
<evidence type="ECO:0000313" key="3">
    <source>
        <dbReference type="EMBL" id="ELW62075.1"/>
    </source>
</evidence>
<reference evidence="4" key="1">
    <citation type="submission" date="2012-07" db="EMBL/GenBank/DDBJ databases">
        <title>Genome of the Chinese tree shrew, a rising model animal genetically related to primates.</title>
        <authorList>
            <person name="Zhang G."/>
            <person name="Fan Y."/>
            <person name="Yao Y."/>
            <person name="Huang Z."/>
        </authorList>
    </citation>
    <scope>NUCLEOTIDE SEQUENCE [LARGE SCALE GENOMIC DNA]</scope>
</reference>
<evidence type="ECO:0000256" key="2">
    <source>
        <dbReference type="SAM" id="Phobius"/>
    </source>
</evidence>
<keyword evidence="2" id="KW-0812">Transmembrane</keyword>
<evidence type="ECO:0000313" key="4">
    <source>
        <dbReference type="Proteomes" id="UP000011518"/>
    </source>
</evidence>
<dbReference type="eggNOG" id="ENOG502TABH">
    <property type="taxonomic scope" value="Eukaryota"/>
</dbReference>
<name>L9KGQ3_TUPCH</name>
<gene>
    <name evidence="3" type="ORF">TREES_T100019492</name>
</gene>
<evidence type="ECO:0008006" key="5">
    <source>
        <dbReference type="Google" id="ProtNLM"/>
    </source>
</evidence>
<proteinExistence type="predicted"/>
<sequence>MNSSIDVYLTMGGIRLSRTLSKRKPVTLAHGVSWIYNDETQLHLAICPTCNRCRTGKFRNHPDSTVVSHPQLIKWTAQGDSNQTQASTFLSHSMEGRNDNNSTRALKLPDGTSAAWYILTIIGIYGVIFLFRLASNILRRNDKSLEDIYYSNLTSELKKKGTQSKVVKCSTMALSNRAVLQPSQPSLEPKCENGGPQVGTQEVP</sequence>
<keyword evidence="4" id="KW-1185">Reference proteome</keyword>
<feature type="transmembrane region" description="Helical" evidence="2">
    <location>
        <begin position="114"/>
        <end position="134"/>
    </location>
</feature>
<feature type="region of interest" description="Disordered" evidence="1">
    <location>
        <begin position="180"/>
        <end position="204"/>
    </location>
</feature>
<dbReference type="InParanoid" id="L9KGQ3"/>